<dbReference type="FunFam" id="3.30.160.60:FF:000201">
    <property type="entry name" value="C2H2 finger domain protein (Gli3)"/>
    <property type="match status" value="1"/>
</dbReference>
<dbReference type="GO" id="GO:0005634">
    <property type="term" value="C:nucleus"/>
    <property type="evidence" value="ECO:0007669"/>
    <property type="project" value="UniProtKB-SubCell"/>
</dbReference>
<keyword evidence="4 7" id="KW-0863">Zinc-finger</keyword>
<evidence type="ECO:0000259" key="10">
    <source>
        <dbReference type="PROSITE" id="PS50157"/>
    </source>
</evidence>
<dbReference type="PANTHER" id="PTHR45718:SF4">
    <property type="entry name" value="TRANSCRIPTIONAL ACTIVATOR CUBITUS INTERRUPTUS"/>
    <property type="match status" value="1"/>
</dbReference>
<evidence type="ECO:0000256" key="9">
    <source>
        <dbReference type="SAM" id="MobiDB-lite"/>
    </source>
</evidence>
<accession>A0A9P8ANR3</accession>
<dbReference type="PROSITE" id="PS00028">
    <property type="entry name" value="ZINC_FINGER_C2H2_1"/>
    <property type="match status" value="2"/>
</dbReference>
<dbReference type="GO" id="GO:0000978">
    <property type="term" value="F:RNA polymerase II cis-regulatory region sequence-specific DNA binding"/>
    <property type="evidence" value="ECO:0007669"/>
    <property type="project" value="TreeGrafter"/>
</dbReference>
<dbReference type="Pfam" id="PF00096">
    <property type="entry name" value="zf-C2H2"/>
    <property type="match status" value="2"/>
</dbReference>
<keyword evidence="8" id="KW-0175">Coiled coil</keyword>
<keyword evidence="2" id="KW-0479">Metal-binding</keyword>
<keyword evidence="3" id="KW-0677">Repeat</keyword>
<dbReference type="InterPro" id="IPR036236">
    <property type="entry name" value="Znf_C2H2_sf"/>
</dbReference>
<feature type="compositionally biased region" description="Acidic residues" evidence="9">
    <location>
        <begin position="19"/>
        <end position="35"/>
    </location>
</feature>
<dbReference type="AlphaFoldDB" id="A0A9P8ANR3"/>
<evidence type="ECO:0000256" key="3">
    <source>
        <dbReference type="ARBA" id="ARBA00022737"/>
    </source>
</evidence>
<keyword evidence="12" id="KW-1185">Reference proteome</keyword>
<feature type="domain" description="C2H2-type" evidence="10">
    <location>
        <begin position="36"/>
        <end position="66"/>
    </location>
</feature>
<comment type="subcellular location">
    <subcellularLocation>
        <location evidence="1">Nucleus</location>
    </subcellularLocation>
</comment>
<evidence type="ECO:0000256" key="2">
    <source>
        <dbReference type="ARBA" id="ARBA00022723"/>
    </source>
</evidence>
<name>A0A9P8ANR3_9AGAR</name>
<proteinExistence type="predicted"/>
<organism evidence="11 12">
    <name type="scientific">Guyanagaster necrorhizus</name>
    <dbReference type="NCBI Taxonomy" id="856835"/>
    <lineage>
        <taxon>Eukaryota</taxon>
        <taxon>Fungi</taxon>
        <taxon>Dikarya</taxon>
        <taxon>Basidiomycota</taxon>
        <taxon>Agaricomycotina</taxon>
        <taxon>Agaricomycetes</taxon>
        <taxon>Agaricomycetidae</taxon>
        <taxon>Agaricales</taxon>
        <taxon>Marasmiineae</taxon>
        <taxon>Physalacriaceae</taxon>
        <taxon>Guyanagaster</taxon>
    </lineage>
</organism>
<dbReference type="InterPro" id="IPR043359">
    <property type="entry name" value="GLI-like"/>
</dbReference>
<comment type="caution">
    <text evidence="11">The sequence shown here is derived from an EMBL/GenBank/DDBJ whole genome shotgun (WGS) entry which is preliminary data.</text>
</comment>
<protein>
    <recommendedName>
        <fullName evidence="10">C2H2-type domain-containing protein</fullName>
    </recommendedName>
</protein>
<dbReference type="PROSITE" id="PS50157">
    <property type="entry name" value="ZINC_FINGER_C2H2_2"/>
    <property type="match status" value="2"/>
</dbReference>
<evidence type="ECO:0000256" key="4">
    <source>
        <dbReference type="ARBA" id="ARBA00022771"/>
    </source>
</evidence>
<dbReference type="PANTHER" id="PTHR45718">
    <property type="entry name" value="TRANSCRIPTIONAL ACTIVATOR CUBITUS INTERRUPTUS"/>
    <property type="match status" value="1"/>
</dbReference>
<evidence type="ECO:0000256" key="8">
    <source>
        <dbReference type="SAM" id="Coils"/>
    </source>
</evidence>
<evidence type="ECO:0000256" key="6">
    <source>
        <dbReference type="ARBA" id="ARBA00023242"/>
    </source>
</evidence>
<dbReference type="GeneID" id="66109432"/>
<dbReference type="SUPFAM" id="SSF57667">
    <property type="entry name" value="beta-beta-alpha zinc fingers"/>
    <property type="match status" value="2"/>
</dbReference>
<dbReference type="GO" id="GO:0000981">
    <property type="term" value="F:DNA-binding transcription factor activity, RNA polymerase II-specific"/>
    <property type="evidence" value="ECO:0007669"/>
    <property type="project" value="TreeGrafter"/>
</dbReference>
<evidence type="ECO:0000256" key="1">
    <source>
        <dbReference type="ARBA" id="ARBA00004123"/>
    </source>
</evidence>
<feature type="coiled-coil region" evidence="8">
    <location>
        <begin position="239"/>
        <end position="266"/>
    </location>
</feature>
<feature type="compositionally biased region" description="Polar residues" evidence="9">
    <location>
        <begin position="154"/>
        <end position="166"/>
    </location>
</feature>
<evidence type="ECO:0000313" key="12">
    <source>
        <dbReference type="Proteomes" id="UP000812287"/>
    </source>
</evidence>
<feature type="domain" description="C2H2-type" evidence="10">
    <location>
        <begin position="102"/>
        <end position="132"/>
    </location>
</feature>
<sequence length="296" mass="33219">MSRSPSPMNTPSPGFSESSESEAAEEEEEKGEEDTATCLWGECGKVFTHLPSLIEHIHVDHVGVNKSNYFCDWSTCNRRGIPQTSRFALTSHLRSHTKEKPFVCPLPECDKSFTRSDALAKHLRHQHKQSPPAPGRGGSRKRKRNPDDIEVAPSVSTRSQTPTLGTFSLFDLAPMESGSPSPFPRGNEDDEGYNSSGSSSDVIPQHLLAHLEPGTNRIFGRSQSQVLYLLMKAKHRYAVEQNEALQEELRVTRAEMRRERQDKERAMNLLLRGLFGSKADDFLLETEEIPPHLVKD</sequence>
<feature type="non-terminal residue" evidence="11">
    <location>
        <position position="296"/>
    </location>
</feature>
<feature type="region of interest" description="Disordered" evidence="9">
    <location>
        <begin position="122"/>
        <end position="201"/>
    </location>
</feature>
<reference evidence="11" key="1">
    <citation type="submission" date="2020-11" db="EMBL/GenBank/DDBJ databases">
        <title>Adaptations for nitrogen fixation in a non-lichenized fungal sporocarp promotes dispersal by wood-feeding termites.</title>
        <authorList>
            <consortium name="DOE Joint Genome Institute"/>
            <person name="Koch R.A."/>
            <person name="Yoon G."/>
            <person name="Arayal U."/>
            <person name="Lail K."/>
            <person name="Amirebrahimi M."/>
            <person name="Labutti K."/>
            <person name="Lipzen A."/>
            <person name="Riley R."/>
            <person name="Barry K."/>
            <person name="Henrissat B."/>
            <person name="Grigoriev I.V."/>
            <person name="Herr J.R."/>
            <person name="Aime M.C."/>
        </authorList>
    </citation>
    <scope>NUCLEOTIDE SEQUENCE</scope>
    <source>
        <strain evidence="11">MCA 3950</strain>
    </source>
</reference>
<evidence type="ECO:0000256" key="5">
    <source>
        <dbReference type="ARBA" id="ARBA00022833"/>
    </source>
</evidence>
<dbReference type="InterPro" id="IPR013087">
    <property type="entry name" value="Znf_C2H2_type"/>
</dbReference>
<dbReference type="Gene3D" id="3.30.160.60">
    <property type="entry name" value="Classic Zinc Finger"/>
    <property type="match status" value="2"/>
</dbReference>
<dbReference type="SMART" id="SM00355">
    <property type="entry name" value="ZnF_C2H2"/>
    <property type="match status" value="3"/>
</dbReference>
<dbReference type="GO" id="GO:0008270">
    <property type="term" value="F:zinc ion binding"/>
    <property type="evidence" value="ECO:0007669"/>
    <property type="project" value="UniProtKB-KW"/>
</dbReference>
<dbReference type="RefSeq" id="XP_043035629.1">
    <property type="nucleotide sequence ID" value="XM_043187135.1"/>
</dbReference>
<evidence type="ECO:0000313" key="11">
    <source>
        <dbReference type="EMBL" id="KAG7442129.1"/>
    </source>
</evidence>
<dbReference type="OrthoDB" id="3437960at2759"/>
<evidence type="ECO:0000256" key="7">
    <source>
        <dbReference type="PROSITE-ProRule" id="PRU00042"/>
    </source>
</evidence>
<feature type="region of interest" description="Disordered" evidence="9">
    <location>
        <begin position="1"/>
        <end position="35"/>
    </location>
</feature>
<feature type="compositionally biased region" description="Polar residues" evidence="9">
    <location>
        <begin position="1"/>
        <end position="15"/>
    </location>
</feature>
<keyword evidence="6" id="KW-0539">Nucleus</keyword>
<dbReference type="Proteomes" id="UP000812287">
    <property type="component" value="Unassembled WGS sequence"/>
</dbReference>
<dbReference type="EMBL" id="MU250554">
    <property type="protein sequence ID" value="KAG7442129.1"/>
    <property type="molecule type" value="Genomic_DNA"/>
</dbReference>
<gene>
    <name evidence="11" type="ORF">BT62DRAFT_936487</name>
</gene>
<keyword evidence="5" id="KW-0862">Zinc</keyword>